<dbReference type="RefSeq" id="WP_119883973.1">
    <property type="nucleotide sequence ID" value="NZ_CP032418.1"/>
</dbReference>
<dbReference type="Gene3D" id="3.40.630.30">
    <property type="match status" value="1"/>
</dbReference>
<dbReference type="InterPro" id="IPR016181">
    <property type="entry name" value="Acyl_CoA_acyltransferase"/>
</dbReference>
<evidence type="ECO:0000313" key="6">
    <source>
        <dbReference type="Proteomes" id="UP000265725"/>
    </source>
</evidence>
<dbReference type="GO" id="GO:0008999">
    <property type="term" value="F:protein-N-terminal-alanine acetyltransferase activity"/>
    <property type="evidence" value="ECO:0007669"/>
    <property type="project" value="TreeGrafter"/>
</dbReference>
<dbReference type="OrthoDB" id="9795206at2"/>
<dbReference type="PANTHER" id="PTHR43792">
    <property type="entry name" value="GNAT FAMILY, PUTATIVE (AFU_ORTHOLOGUE AFUA_3G00765)-RELATED-RELATED"/>
    <property type="match status" value="1"/>
</dbReference>
<dbReference type="Proteomes" id="UP000265725">
    <property type="component" value="Chromosome"/>
</dbReference>
<gene>
    <name evidence="5" type="ORF">D3873_10480</name>
</gene>
<name>A0A385YU99_9BACL</name>
<accession>A0A385YU99</accession>
<evidence type="ECO:0000256" key="3">
    <source>
        <dbReference type="ARBA" id="ARBA00038502"/>
    </source>
</evidence>
<proteinExistence type="inferred from homology"/>
<dbReference type="GO" id="GO:0005737">
    <property type="term" value="C:cytoplasm"/>
    <property type="evidence" value="ECO:0007669"/>
    <property type="project" value="TreeGrafter"/>
</dbReference>
<comment type="similarity">
    <text evidence="3">Belongs to the acetyltransferase family. RimJ subfamily.</text>
</comment>
<dbReference type="Pfam" id="PF13302">
    <property type="entry name" value="Acetyltransf_3"/>
    <property type="match status" value="1"/>
</dbReference>
<dbReference type="AlphaFoldDB" id="A0A385YU99"/>
<dbReference type="InterPro" id="IPR051531">
    <property type="entry name" value="N-acetyltransferase"/>
</dbReference>
<sequence length="185" mass="21987">MYHLMEGKKCYLRTLREEDAIRMAFLVGRNRHYWSEFEPRHEDAYYTVETQRERIREILIETSKGREFNFGIFDAKTSELIGNISMYGVKRHPFLSAFVGYSIDKDWAGFGYGTEAVRLVTSFGWKKLRLHRIEAYVSPRNIGSIKVLEKAGFTREGLLRELLFINGKWEDHYMYGMLEHDVKRR</sequence>
<dbReference type="SUPFAM" id="SSF55729">
    <property type="entry name" value="Acyl-CoA N-acyltransferases (Nat)"/>
    <property type="match status" value="1"/>
</dbReference>
<feature type="domain" description="N-acetyltransferase" evidence="4">
    <location>
        <begin position="13"/>
        <end position="175"/>
    </location>
</feature>
<keyword evidence="1 5" id="KW-0808">Transferase</keyword>
<evidence type="ECO:0000313" key="5">
    <source>
        <dbReference type="EMBL" id="AYC30256.1"/>
    </source>
</evidence>
<evidence type="ECO:0000256" key="1">
    <source>
        <dbReference type="ARBA" id="ARBA00022679"/>
    </source>
</evidence>
<keyword evidence="2" id="KW-0012">Acyltransferase</keyword>
<organism evidence="5 6">
    <name type="scientific">Paenisporosarcina cavernae</name>
    <dbReference type="NCBI Taxonomy" id="2320858"/>
    <lineage>
        <taxon>Bacteria</taxon>
        <taxon>Bacillati</taxon>
        <taxon>Bacillota</taxon>
        <taxon>Bacilli</taxon>
        <taxon>Bacillales</taxon>
        <taxon>Caryophanaceae</taxon>
        <taxon>Paenisporosarcina</taxon>
    </lineage>
</organism>
<evidence type="ECO:0000256" key="2">
    <source>
        <dbReference type="ARBA" id="ARBA00023315"/>
    </source>
</evidence>
<reference evidence="6" key="1">
    <citation type="submission" date="2018-09" db="EMBL/GenBank/DDBJ databases">
        <authorList>
            <person name="Zhu H."/>
        </authorList>
    </citation>
    <scope>NUCLEOTIDE SEQUENCE [LARGE SCALE GENOMIC DNA]</scope>
    <source>
        <strain evidence="6">K2R23-3</strain>
    </source>
</reference>
<dbReference type="EMBL" id="CP032418">
    <property type="protein sequence ID" value="AYC30256.1"/>
    <property type="molecule type" value="Genomic_DNA"/>
</dbReference>
<evidence type="ECO:0000259" key="4">
    <source>
        <dbReference type="PROSITE" id="PS51186"/>
    </source>
</evidence>
<protein>
    <submittedName>
        <fullName evidence="5">N-acetyltransferase</fullName>
    </submittedName>
</protein>
<dbReference type="PANTHER" id="PTHR43792:SF8">
    <property type="entry name" value="[RIBOSOMAL PROTEIN US5]-ALANINE N-ACETYLTRANSFERASE"/>
    <property type="match status" value="1"/>
</dbReference>
<dbReference type="KEGG" id="paek:D3873_10480"/>
<dbReference type="InterPro" id="IPR000182">
    <property type="entry name" value="GNAT_dom"/>
</dbReference>
<dbReference type="PROSITE" id="PS51186">
    <property type="entry name" value="GNAT"/>
    <property type="match status" value="1"/>
</dbReference>
<keyword evidence="6" id="KW-1185">Reference proteome</keyword>